<evidence type="ECO:0000259" key="1">
    <source>
        <dbReference type="Pfam" id="PF00578"/>
    </source>
</evidence>
<reference evidence="2" key="1">
    <citation type="submission" date="2020-04" db="EMBL/GenBank/DDBJ databases">
        <title>Tenacibaculum mesophilum bac2.</title>
        <authorList>
            <person name="Li M."/>
        </authorList>
    </citation>
    <scope>NUCLEOTIDE SEQUENCE</scope>
    <source>
        <strain evidence="2">Bac2</strain>
    </source>
</reference>
<proteinExistence type="predicted"/>
<protein>
    <submittedName>
        <fullName evidence="2">Redoxin domain-containing protein</fullName>
    </submittedName>
</protein>
<sequence length="162" mass="18678">MKQLTFCTFELLKNNSIKPVTSIKVTDFNQNEVNLLEKYANKILLLLFYNNACLGCTGRAIPLAYKFKQTYKDIEVIGIHSNFSSNNVTRDDILSIFTINELPFPIYTDNNHKMYDFFNSEGTPQWVLMTPNGEVYRSIFGSQDNAQNRLYYALESLTKTSN</sequence>
<name>A0AAE9MRK3_9FLAO</name>
<dbReference type="Pfam" id="PF00578">
    <property type="entry name" value="AhpC-TSA"/>
    <property type="match status" value="1"/>
</dbReference>
<evidence type="ECO:0000313" key="3">
    <source>
        <dbReference type="Proteomes" id="UP001056837"/>
    </source>
</evidence>
<accession>A0AAE9MRK3</accession>
<dbReference type="SUPFAM" id="SSF52833">
    <property type="entry name" value="Thioredoxin-like"/>
    <property type="match status" value="1"/>
</dbReference>
<gene>
    <name evidence="2" type="ORF">HER15_12265</name>
</gene>
<dbReference type="EMBL" id="CP050861">
    <property type="protein sequence ID" value="UTD16884.1"/>
    <property type="molecule type" value="Genomic_DNA"/>
</dbReference>
<dbReference type="AlphaFoldDB" id="A0AAE9MRK3"/>
<dbReference type="GO" id="GO:0016209">
    <property type="term" value="F:antioxidant activity"/>
    <property type="evidence" value="ECO:0007669"/>
    <property type="project" value="InterPro"/>
</dbReference>
<dbReference type="Gene3D" id="3.40.30.10">
    <property type="entry name" value="Glutaredoxin"/>
    <property type="match status" value="1"/>
</dbReference>
<organism evidence="2 3">
    <name type="scientific">Tenacibaculum mesophilum</name>
    <dbReference type="NCBI Taxonomy" id="104268"/>
    <lineage>
        <taxon>Bacteria</taxon>
        <taxon>Pseudomonadati</taxon>
        <taxon>Bacteroidota</taxon>
        <taxon>Flavobacteriia</taxon>
        <taxon>Flavobacteriales</taxon>
        <taxon>Flavobacteriaceae</taxon>
        <taxon>Tenacibaculum</taxon>
    </lineage>
</organism>
<dbReference type="InterPro" id="IPR036249">
    <property type="entry name" value="Thioredoxin-like_sf"/>
</dbReference>
<dbReference type="Proteomes" id="UP001056837">
    <property type="component" value="Chromosome"/>
</dbReference>
<dbReference type="InterPro" id="IPR000866">
    <property type="entry name" value="AhpC/TSA"/>
</dbReference>
<feature type="domain" description="Alkyl hydroperoxide reductase subunit C/ Thiol specific antioxidant" evidence="1">
    <location>
        <begin position="20"/>
        <end position="135"/>
    </location>
</feature>
<dbReference type="RefSeq" id="WP_366844507.1">
    <property type="nucleotide sequence ID" value="NZ_CP050861.1"/>
</dbReference>
<evidence type="ECO:0000313" key="2">
    <source>
        <dbReference type="EMBL" id="UTD16884.1"/>
    </source>
</evidence>
<dbReference type="GO" id="GO:0016491">
    <property type="term" value="F:oxidoreductase activity"/>
    <property type="evidence" value="ECO:0007669"/>
    <property type="project" value="InterPro"/>
</dbReference>